<name>A0A0X8X509_9SPHI</name>
<dbReference type="Gene3D" id="2.60.40.3620">
    <property type="match status" value="2"/>
</dbReference>
<dbReference type="EMBL" id="AP017313">
    <property type="protein sequence ID" value="BAU55203.1"/>
    <property type="molecule type" value="Genomic_DNA"/>
</dbReference>
<reference evidence="1 2" key="1">
    <citation type="submission" date="2015-12" db="EMBL/GenBank/DDBJ databases">
        <title>Genome sequence of Mucilaginibacter gotjawali.</title>
        <authorList>
            <person name="Lee J.S."/>
            <person name="Lee K.C."/>
            <person name="Kim K.K."/>
            <person name="Lee B.W."/>
        </authorList>
    </citation>
    <scope>NUCLEOTIDE SEQUENCE [LARGE SCALE GENOMIC DNA]</scope>
    <source>
        <strain evidence="1 2">SA3-7</strain>
    </source>
</reference>
<dbReference type="InterPro" id="IPR025970">
    <property type="entry name" value="SusE"/>
</dbReference>
<sequence>MKKVLSKFIALSSIGLLMLSACKKDGTLVTSNGGKAGTLTASATTLMLDKTKLTDTSKVIKFNFTAADYGFSAAVTNTLQIDAAGDNWAKPTSVTLGNKVSSQGYSTADFNNLVLKLNLPAGVASTVNVRIMHSISSGVAPVYSNVLALSVTPFNLTSWLYITGASFGWQNPGPQEDSLISVTGNGVYTGIVNFTDGNNQFLVLPAKNWNNKYATTGTSTPSTTITYNASNNLNAPTAAGWYIVTVDLNANTVSFALADYYTITGSAVQGWGVDTPMKYVNDGNGNWVAYNVPMSVNEYKFRQDGQWTNSWGPGATAGTAVSSGATGDGNFAITTAGNYNLTFNAPATPLGSPILKTTTYTIAKQ</sequence>
<dbReference type="Proteomes" id="UP000218263">
    <property type="component" value="Chromosome"/>
</dbReference>
<dbReference type="OrthoDB" id="975117at2"/>
<proteinExistence type="predicted"/>
<dbReference type="RefSeq" id="WP_096353427.1">
    <property type="nucleotide sequence ID" value="NZ_AP017313.1"/>
</dbReference>
<protein>
    <submittedName>
        <fullName evidence="1">Uncharacterized protein</fullName>
    </submittedName>
</protein>
<evidence type="ECO:0000313" key="2">
    <source>
        <dbReference type="Proteomes" id="UP000218263"/>
    </source>
</evidence>
<dbReference type="PROSITE" id="PS51257">
    <property type="entry name" value="PROKAR_LIPOPROTEIN"/>
    <property type="match status" value="1"/>
</dbReference>
<organism evidence="1 2">
    <name type="scientific">Mucilaginibacter gotjawali</name>
    <dbReference type="NCBI Taxonomy" id="1550579"/>
    <lineage>
        <taxon>Bacteria</taxon>
        <taxon>Pseudomonadati</taxon>
        <taxon>Bacteroidota</taxon>
        <taxon>Sphingobacteriia</taxon>
        <taxon>Sphingobacteriales</taxon>
        <taxon>Sphingobacteriaceae</taxon>
        <taxon>Mucilaginibacter</taxon>
    </lineage>
</organism>
<evidence type="ECO:0000313" key="1">
    <source>
        <dbReference type="EMBL" id="BAU55203.1"/>
    </source>
</evidence>
<dbReference type="KEGG" id="mgot:MgSA37_03384"/>
<gene>
    <name evidence="1" type="ORF">MgSA37_03384</name>
</gene>
<dbReference type="AlphaFoldDB" id="A0A0X8X509"/>
<keyword evidence="2" id="KW-1185">Reference proteome</keyword>
<accession>A0A0X8X509</accession>
<dbReference type="Pfam" id="PF14292">
    <property type="entry name" value="SusE"/>
    <property type="match status" value="1"/>
</dbReference>